<comment type="caution">
    <text evidence="4">As this protein does not have any detectable helicase domains, it probably does not have helicase activity.</text>
</comment>
<feature type="domain" description="PriA DNA helicase Cys-rich region (CRR)" evidence="6">
    <location>
        <begin position="515"/>
        <end position="541"/>
    </location>
</feature>
<feature type="binding site" evidence="4">
    <location>
        <position position="533"/>
    </location>
    <ligand>
        <name>Zn(2+)</name>
        <dbReference type="ChEBI" id="CHEBI:29105"/>
        <label>2</label>
    </ligand>
</feature>
<comment type="function">
    <text evidence="4">Initiates the restart of stalled replication forks, which reloads the replicative helicase on sites other than the origin of replication. Recognizes and binds to abandoned replication forks and remodels them to uncover a helicase loading site. Promotes assembly of the primosome at these replication forks.</text>
</comment>
<feature type="domain" description="Primosomal protein N' 3' DNA-binding" evidence="5">
    <location>
        <begin position="6"/>
        <end position="102"/>
    </location>
</feature>
<sequence length="794" mass="90797">MKIAEVFLNQKNKRIDHAYDYAVPKKSEELIKVGMRVVVAFGFGNRRTEGFVTVVKETSHYTGKIKEILECIDKEPILLKEQVELCLWMKSYYCSLFYEVLSYFTSSVKAIREIEYHQNQEKHAESLAGTWFIQHYFKDDQNRILMDKNVDKKDQQILEELLADRILYPVTIWKTVSDKKIQLYAITPEGAEALEKQKGLGSNQRKLLEFLSRKSMSGAELKVFPGILNSTLKTLINKAYVSVKEITSQSLGGGNAKTDQTALPEVVLTEKEKYWYREIQDLTKAKKNILFHVFDGASKYRLFFKSIEDQLRNGKGTIVLFPEINLTLQRMEMFYKYFGDQVGVYHGQLTQAERHTLFQKVRSGNIRIIIGVRSALFLPMENLGLVIIDDEHDPSYVFMKAPRCHTTDIAQKYCELMGAALILGDDMPRVSTWHQTKEGRINLLEIGVAPQVQKTIEVIDMQKEIHSGNMGFFSRRLIELLISCLHEKQLSVLYINKKGYANCFFCRACGQVEKCPHCGIALKYFHGEQTLACHYCGFQKKIPVKCPTCGSDRMRHMGFGIDQVEVLIRKRFPEARVLNVQGKIKPAEIKKINGELAKGKIDILIGTQIIAKHFDLSRASLAAAVFIDSDINQGDYRSAENVYQNYGRFFSKAMGEHTTGLIQTNDPENDAIYSIVHENYQEFYNSEINYRRLLQYPPVMNMIVFGVFQENAGEAESDALKLYLALKANLKTKKDLKNSLFKPVSIGVISGGNRKYQIILKMADLKEYQKLMTEIIGSGTIEKLKSKVSIEINP</sequence>
<feature type="binding site" evidence="4">
    <location>
        <position position="518"/>
    </location>
    <ligand>
        <name>Zn(2+)</name>
        <dbReference type="ChEBI" id="CHEBI:29105"/>
        <label>2</label>
    </ligand>
</feature>
<dbReference type="Proteomes" id="UP000036873">
    <property type="component" value="Unassembled WGS sequence"/>
</dbReference>
<dbReference type="GO" id="GO:0043138">
    <property type="term" value="F:3'-5' DNA helicase activity"/>
    <property type="evidence" value="ECO:0007669"/>
    <property type="project" value="TreeGrafter"/>
</dbReference>
<comment type="subunit">
    <text evidence="4">Component of the replication restart primosome.</text>
</comment>
<comment type="cofactor">
    <cofactor evidence="4">
        <name>Zn(2+)</name>
        <dbReference type="ChEBI" id="CHEBI:29105"/>
    </cofactor>
    <text evidence="4">Binds 2 zinc ions per subunit.</text>
</comment>
<dbReference type="RefSeq" id="WP_050741952.1">
    <property type="nucleotide sequence ID" value="NZ_LGYO01000075.1"/>
</dbReference>
<dbReference type="GO" id="GO:0006302">
    <property type="term" value="P:double-strand break repair"/>
    <property type="evidence" value="ECO:0007669"/>
    <property type="project" value="InterPro"/>
</dbReference>
<dbReference type="Pfam" id="PF18319">
    <property type="entry name" value="Zn_ribbon_PriA"/>
    <property type="match status" value="1"/>
</dbReference>
<dbReference type="InterPro" id="IPR027417">
    <property type="entry name" value="P-loop_NTPase"/>
</dbReference>
<dbReference type="InterPro" id="IPR005259">
    <property type="entry name" value="PriA"/>
</dbReference>
<proteinExistence type="inferred from homology"/>
<dbReference type="OrthoDB" id="9759544at2"/>
<accession>A0A0L6TXA9</accession>
<dbReference type="NCBIfam" id="TIGR00595">
    <property type="entry name" value="priA"/>
    <property type="match status" value="1"/>
</dbReference>
<feature type="binding site" evidence="4">
    <location>
        <position position="509"/>
    </location>
    <ligand>
        <name>Zn(2+)</name>
        <dbReference type="ChEBI" id="CHEBI:29105"/>
        <label>1</label>
    </ligand>
</feature>
<dbReference type="EMBL" id="LGYO01000075">
    <property type="protein sequence ID" value="KNZ40215.1"/>
    <property type="molecule type" value="Genomic_DNA"/>
</dbReference>
<feature type="binding site" evidence="4">
    <location>
        <position position="546"/>
    </location>
    <ligand>
        <name>Zn(2+)</name>
        <dbReference type="ChEBI" id="CHEBI:29105"/>
        <label>1</label>
    </ligand>
</feature>
<keyword evidence="4" id="KW-0639">Primosome</keyword>
<dbReference type="Gene3D" id="3.40.1440.60">
    <property type="entry name" value="PriA, 3(prime) DNA-binding domain"/>
    <property type="match status" value="1"/>
</dbReference>
<dbReference type="PATRIC" id="fig|52689.4.peg.3686"/>
<evidence type="ECO:0000256" key="3">
    <source>
        <dbReference type="ARBA" id="ARBA00023125"/>
    </source>
</evidence>
<protein>
    <recommendedName>
        <fullName evidence="4">Probable replication restart protein PriA</fullName>
    </recommendedName>
    <alternativeName>
        <fullName evidence="4">Putative ATP-dependent DNA helicase PriA</fullName>
    </alternativeName>
</protein>
<evidence type="ECO:0000256" key="1">
    <source>
        <dbReference type="ARBA" id="ARBA00022741"/>
    </source>
</evidence>
<dbReference type="GO" id="GO:1990077">
    <property type="term" value="C:primosome complex"/>
    <property type="evidence" value="ECO:0007669"/>
    <property type="project" value="UniProtKB-UniRule"/>
</dbReference>
<evidence type="ECO:0000256" key="4">
    <source>
        <dbReference type="HAMAP-Rule" id="MF_00983"/>
    </source>
</evidence>
<dbReference type="Gene3D" id="3.40.50.300">
    <property type="entry name" value="P-loop containing nucleotide triphosphate hydrolases"/>
    <property type="match status" value="2"/>
</dbReference>
<dbReference type="HAMAP" id="MF_00983">
    <property type="entry name" value="PriA"/>
    <property type="match status" value="1"/>
</dbReference>
<dbReference type="SUPFAM" id="SSF52540">
    <property type="entry name" value="P-loop containing nucleoside triphosphate hydrolases"/>
    <property type="match status" value="2"/>
</dbReference>
<dbReference type="PANTHER" id="PTHR30580:SF1">
    <property type="entry name" value="COMF OPERON PROTEIN 1"/>
    <property type="match status" value="1"/>
</dbReference>
<dbReference type="InterPro" id="IPR041222">
    <property type="entry name" value="PriA_3primeBD"/>
</dbReference>
<organism evidence="7 8">
    <name type="scientific">Acetobacterium bakii</name>
    <dbReference type="NCBI Taxonomy" id="52689"/>
    <lineage>
        <taxon>Bacteria</taxon>
        <taxon>Bacillati</taxon>
        <taxon>Bacillota</taxon>
        <taxon>Clostridia</taxon>
        <taxon>Eubacteriales</taxon>
        <taxon>Eubacteriaceae</taxon>
        <taxon>Acetobacterium</taxon>
    </lineage>
</organism>
<name>A0A0L6TXA9_9FIRM</name>
<dbReference type="GO" id="GO:0006310">
    <property type="term" value="P:DNA recombination"/>
    <property type="evidence" value="ECO:0007669"/>
    <property type="project" value="InterPro"/>
</dbReference>
<dbReference type="Pfam" id="PF17764">
    <property type="entry name" value="PriA_3primeBD"/>
    <property type="match status" value="1"/>
</dbReference>
<evidence type="ECO:0000256" key="2">
    <source>
        <dbReference type="ARBA" id="ARBA00022840"/>
    </source>
</evidence>
<keyword evidence="4" id="KW-0479">Metal-binding</keyword>
<dbReference type="PANTHER" id="PTHR30580">
    <property type="entry name" value="PRIMOSOMAL PROTEIN N"/>
    <property type="match status" value="1"/>
</dbReference>
<dbReference type="AlphaFoldDB" id="A0A0L6TXA9"/>
<dbReference type="InterPro" id="IPR042115">
    <property type="entry name" value="PriA_3primeBD_sf"/>
</dbReference>
<evidence type="ECO:0000259" key="6">
    <source>
        <dbReference type="Pfam" id="PF18319"/>
    </source>
</evidence>
<dbReference type="STRING" id="52689.AKG39_18835"/>
<keyword evidence="1 4" id="KW-0547">Nucleotide-binding</keyword>
<keyword evidence="2 4" id="KW-0067">ATP-binding</keyword>
<reference evidence="8" key="1">
    <citation type="submission" date="2015-07" db="EMBL/GenBank/DDBJ databases">
        <title>Draft genome sequence of Acetobacterium bakii DSM 8293, a potential psychrophilic chemical producer through syngas fermentation.</title>
        <authorList>
            <person name="Song Y."/>
            <person name="Hwang S."/>
            <person name="Cho B.-K."/>
        </authorList>
    </citation>
    <scope>NUCLEOTIDE SEQUENCE [LARGE SCALE GENOMIC DNA]</scope>
    <source>
        <strain evidence="8">DSM 8239</strain>
    </source>
</reference>
<feature type="binding site" evidence="4">
    <location>
        <position position="515"/>
    </location>
    <ligand>
        <name>Zn(2+)</name>
        <dbReference type="ChEBI" id="CHEBI:29105"/>
        <label>2</label>
    </ligand>
</feature>
<dbReference type="InterPro" id="IPR040498">
    <property type="entry name" value="PriA_CRR"/>
</dbReference>
<evidence type="ECO:0000313" key="8">
    <source>
        <dbReference type="Proteomes" id="UP000036873"/>
    </source>
</evidence>
<dbReference type="GO" id="GO:0006270">
    <property type="term" value="P:DNA replication initiation"/>
    <property type="evidence" value="ECO:0007669"/>
    <property type="project" value="TreeGrafter"/>
</dbReference>
<dbReference type="GO" id="GO:0006269">
    <property type="term" value="P:DNA replication, synthesis of primer"/>
    <property type="evidence" value="ECO:0007669"/>
    <property type="project" value="UniProtKB-KW"/>
</dbReference>
<keyword evidence="4" id="KW-0235">DNA replication</keyword>
<comment type="caution">
    <text evidence="7">The sequence shown here is derived from an EMBL/GenBank/DDBJ whole genome shotgun (WGS) entry which is preliminary data.</text>
</comment>
<dbReference type="GO" id="GO:0005524">
    <property type="term" value="F:ATP binding"/>
    <property type="evidence" value="ECO:0007669"/>
    <property type="project" value="UniProtKB-UniRule"/>
</dbReference>
<keyword evidence="8" id="KW-1185">Reference proteome</keyword>
<evidence type="ECO:0000259" key="5">
    <source>
        <dbReference type="Pfam" id="PF17764"/>
    </source>
</evidence>
<feature type="binding site" evidence="4">
    <location>
        <position position="506"/>
    </location>
    <ligand>
        <name>Zn(2+)</name>
        <dbReference type="ChEBI" id="CHEBI:29105"/>
        <label>1</label>
    </ligand>
</feature>
<comment type="similarity">
    <text evidence="4">Belongs to the helicase family. PriA subfamily.</text>
</comment>
<evidence type="ECO:0000313" key="7">
    <source>
        <dbReference type="EMBL" id="KNZ40215.1"/>
    </source>
</evidence>
<keyword evidence="3 4" id="KW-0238">DNA-binding</keyword>
<dbReference type="GO" id="GO:0008270">
    <property type="term" value="F:zinc ion binding"/>
    <property type="evidence" value="ECO:0007669"/>
    <property type="project" value="UniProtKB-UniRule"/>
</dbReference>
<feature type="binding site" evidence="4">
    <location>
        <position position="536"/>
    </location>
    <ligand>
        <name>Zn(2+)</name>
        <dbReference type="ChEBI" id="CHEBI:29105"/>
        <label>2</label>
    </ligand>
</feature>
<keyword evidence="4" id="KW-0862">Zinc</keyword>
<feature type="binding site" evidence="4">
    <location>
        <position position="549"/>
    </location>
    <ligand>
        <name>Zn(2+)</name>
        <dbReference type="ChEBI" id="CHEBI:29105"/>
        <label>1</label>
    </ligand>
</feature>
<gene>
    <name evidence="4" type="primary">priA</name>
    <name evidence="7" type="ORF">AKG39_18835</name>
</gene>
<dbReference type="GO" id="GO:0003677">
    <property type="term" value="F:DNA binding"/>
    <property type="evidence" value="ECO:0007669"/>
    <property type="project" value="UniProtKB-UniRule"/>
</dbReference>